<dbReference type="Proteomes" id="UP000186406">
    <property type="component" value="Unassembled WGS sequence"/>
</dbReference>
<dbReference type="Gene3D" id="2.40.50.100">
    <property type="match status" value="1"/>
</dbReference>
<dbReference type="GO" id="GO:0015847">
    <property type="term" value="P:putrescine transport"/>
    <property type="evidence" value="ECO:0007669"/>
    <property type="project" value="UniProtKB-ARBA"/>
</dbReference>
<name>A0A1M7ZM88_9HYPH</name>
<dbReference type="GO" id="GO:0022857">
    <property type="term" value="F:transmembrane transporter activity"/>
    <property type="evidence" value="ECO:0007669"/>
    <property type="project" value="InterPro"/>
</dbReference>
<keyword evidence="2" id="KW-0813">Transport</keyword>
<keyword evidence="7" id="KW-1185">Reference proteome</keyword>
<dbReference type="GO" id="GO:0005524">
    <property type="term" value="F:ATP binding"/>
    <property type="evidence" value="ECO:0007669"/>
    <property type="project" value="UniProtKB-KW"/>
</dbReference>
<feature type="domain" description="ABC transporter" evidence="5">
    <location>
        <begin position="19"/>
        <end position="249"/>
    </location>
</feature>
<dbReference type="Gene3D" id="3.40.50.300">
    <property type="entry name" value="P-loop containing nucleotide triphosphate hydrolases"/>
    <property type="match status" value="1"/>
</dbReference>
<reference evidence="6 7" key="1">
    <citation type="submission" date="2016-12" db="EMBL/GenBank/DDBJ databases">
        <authorList>
            <person name="Song W.-J."/>
            <person name="Kurnit D.M."/>
        </authorList>
    </citation>
    <scope>NUCLEOTIDE SEQUENCE [LARGE SCALE GENOMIC DNA]</scope>
    <source>
        <strain evidence="6 7">DSM 19599</strain>
    </source>
</reference>
<dbReference type="PROSITE" id="PS00211">
    <property type="entry name" value="ABC_TRANSPORTER_1"/>
    <property type="match status" value="1"/>
</dbReference>
<dbReference type="InterPro" id="IPR017871">
    <property type="entry name" value="ABC_transporter-like_CS"/>
</dbReference>
<organism evidence="6 7">
    <name type="scientific">Pseudoxanthobacter soli DSM 19599</name>
    <dbReference type="NCBI Taxonomy" id="1123029"/>
    <lineage>
        <taxon>Bacteria</taxon>
        <taxon>Pseudomonadati</taxon>
        <taxon>Pseudomonadota</taxon>
        <taxon>Alphaproteobacteria</taxon>
        <taxon>Hyphomicrobiales</taxon>
        <taxon>Segnochrobactraceae</taxon>
        <taxon>Pseudoxanthobacter</taxon>
    </lineage>
</organism>
<evidence type="ECO:0000256" key="4">
    <source>
        <dbReference type="ARBA" id="ARBA00022840"/>
    </source>
</evidence>
<dbReference type="STRING" id="1123029.SAMN02745172_02647"/>
<dbReference type="GO" id="GO:0016887">
    <property type="term" value="F:ATP hydrolysis activity"/>
    <property type="evidence" value="ECO:0007669"/>
    <property type="project" value="InterPro"/>
</dbReference>
<dbReference type="Pfam" id="PF08402">
    <property type="entry name" value="TOBE_2"/>
    <property type="match status" value="1"/>
</dbReference>
<dbReference type="GO" id="GO:0043190">
    <property type="term" value="C:ATP-binding cassette (ABC) transporter complex"/>
    <property type="evidence" value="ECO:0007669"/>
    <property type="project" value="InterPro"/>
</dbReference>
<evidence type="ECO:0000256" key="1">
    <source>
        <dbReference type="ARBA" id="ARBA00005417"/>
    </source>
</evidence>
<dbReference type="InterPro" id="IPR003439">
    <property type="entry name" value="ABC_transporter-like_ATP-bd"/>
</dbReference>
<dbReference type="OrthoDB" id="9802264at2"/>
<dbReference type="InterPro" id="IPR050093">
    <property type="entry name" value="ABC_SmlMolc_Importer"/>
</dbReference>
<sequence>MTSLSSNGADAGMSFRNLIHLAGVGKSYGAVNVLKPIDLTIGDGEFLTILGPSGSGKTTILRMLGGFTPPSTGRILLDGVDITDMPIFERPFNTVFQDYALFPHMSVAKNVGYGLKMRRRPRAEIDAKVADVLAMVELADKAARYPAELSGGQRQRVALARAIVCEPRVVLLDEPLGALDAELRRSMQDFLKALQRRIRTTFVFITHDQEEAISMSDRIVVMDHGKVEQVGTPKDIYYRPHSEFVAKFFGENNILPARLTGAGASLAAHSPLGSHALSGPAPADAISIAIRPESFCVGMAGKSADDQRSMTGLLESLTFLGATTQLVVRLGEGSPHTVKVRLPTPDLGSGIGIGEPVPLRWSDADVSILTA</sequence>
<dbReference type="InterPro" id="IPR027417">
    <property type="entry name" value="P-loop_NTPase"/>
</dbReference>
<proteinExistence type="inferred from homology"/>
<dbReference type="Pfam" id="PF00005">
    <property type="entry name" value="ABC_tran"/>
    <property type="match status" value="1"/>
</dbReference>
<dbReference type="FunFam" id="3.40.50.300:FF:000133">
    <property type="entry name" value="Spermidine/putrescine import ATP-binding protein PotA"/>
    <property type="match status" value="1"/>
</dbReference>
<keyword evidence="4 6" id="KW-0067">ATP-binding</keyword>
<dbReference type="SUPFAM" id="SSF52540">
    <property type="entry name" value="P-loop containing nucleoside triphosphate hydrolases"/>
    <property type="match status" value="1"/>
</dbReference>
<dbReference type="PROSITE" id="PS50893">
    <property type="entry name" value="ABC_TRANSPORTER_2"/>
    <property type="match status" value="1"/>
</dbReference>
<dbReference type="InterPro" id="IPR013611">
    <property type="entry name" value="Transp-assoc_OB_typ2"/>
</dbReference>
<evidence type="ECO:0000313" key="6">
    <source>
        <dbReference type="EMBL" id="SHO65997.1"/>
    </source>
</evidence>
<evidence type="ECO:0000259" key="5">
    <source>
        <dbReference type="PROSITE" id="PS50893"/>
    </source>
</evidence>
<dbReference type="SUPFAM" id="SSF50331">
    <property type="entry name" value="MOP-like"/>
    <property type="match status" value="1"/>
</dbReference>
<dbReference type="AlphaFoldDB" id="A0A1M7ZM88"/>
<evidence type="ECO:0000256" key="2">
    <source>
        <dbReference type="ARBA" id="ARBA00022448"/>
    </source>
</evidence>
<dbReference type="PANTHER" id="PTHR42781:SF4">
    <property type="entry name" value="SPERMIDINE_PUTRESCINE IMPORT ATP-BINDING PROTEIN POTA"/>
    <property type="match status" value="1"/>
</dbReference>
<evidence type="ECO:0000313" key="7">
    <source>
        <dbReference type="Proteomes" id="UP000186406"/>
    </source>
</evidence>
<dbReference type="InterPro" id="IPR003593">
    <property type="entry name" value="AAA+_ATPase"/>
</dbReference>
<evidence type="ECO:0000256" key="3">
    <source>
        <dbReference type="ARBA" id="ARBA00022741"/>
    </source>
</evidence>
<accession>A0A1M7ZM88</accession>
<keyword evidence="3" id="KW-0547">Nucleotide-binding</keyword>
<dbReference type="SMART" id="SM00382">
    <property type="entry name" value="AAA"/>
    <property type="match status" value="1"/>
</dbReference>
<gene>
    <name evidence="6" type="ORF">SAMN02745172_02647</name>
</gene>
<dbReference type="EMBL" id="FRXO01000005">
    <property type="protein sequence ID" value="SHO65997.1"/>
    <property type="molecule type" value="Genomic_DNA"/>
</dbReference>
<comment type="similarity">
    <text evidence="1">Belongs to the ABC transporter superfamily.</text>
</comment>
<protein>
    <submittedName>
        <fullName evidence="6">Spermidine/putrescine transport system ATP-binding protein</fullName>
    </submittedName>
</protein>
<dbReference type="InterPro" id="IPR008995">
    <property type="entry name" value="Mo/tungstate-bd_C_term_dom"/>
</dbReference>
<dbReference type="PANTHER" id="PTHR42781">
    <property type="entry name" value="SPERMIDINE/PUTRESCINE IMPORT ATP-BINDING PROTEIN POTA"/>
    <property type="match status" value="1"/>
</dbReference>